<feature type="region of interest" description="Disordered" evidence="1">
    <location>
        <begin position="1"/>
        <end position="55"/>
    </location>
</feature>
<evidence type="ECO:0000313" key="3">
    <source>
        <dbReference type="Proteomes" id="UP000314294"/>
    </source>
</evidence>
<evidence type="ECO:0000256" key="1">
    <source>
        <dbReference type="SAM" id="MobiDB-lite"/>
    </source>
</evidence>
<keyword evidence="3" id="KW-1185">Reference proteome</keyword>
<reference evidence="2 3" key="1">
    <citation type="submission" date="2019-03" db="EMBL/GenBank/DDBJ databases">
        <title>First draft genome of Liparis tanakae, snailfish: a comprehensive survey of snailfish specific genes.</title>
        <authorList>
            <person name="Kim W."/>
            <person name="Song I."/>
            <person name="Jeong J.-H."/>
            <person name="Kim D."/>
            <person name="Kim S."/>
            <person name="Ryu S."/>
            <person name="Song J.Y."/>
            <person name="Lee S.K."/>
        </authorList>
    </citation>
    <scope>NUCLEOTIDE SEQUENCE [LARGE SCALE GENOMIC DNA]</scope>
    <source>
        <tissue evidence="2">Muscle</tissue>
    </source>
</reference>
<dbReference type="EMBL" id="SRLO01001567">
    <property type="protein sequence ID" value="TNN36822.1"/>
    <property type="molecule type" value="Genomic_DNA"/>
</dbReference>
<dbReference type="Proteomes" id="UP000314294">
    <property type="component" value="Unassembled WGS sequence"/>
</dbReference>
<gene>
    <name evidence="2" type="ORF">EYF80_053013</name>
</gene>
<proteinExistence type="predicted"/>
<accession>A0A4Z2F924</accession>
<comment type="caution">
    <text evidence="2">The sequence shown here is derived from an EMBL/GenBank/DDBJ whole genome shotgun (WGS) entry which is preliminary data.</text>
</comment>
<sequence length="83" mass="9166">MQSMVYDPAADHEEAASGRYPGSRKNQPLVTDGGPRRMGARERRRRTNHRPAGAGLVSIRASEEEVFLAAILDVRSDCLSEKN</sequence>
<evidence type="ECO:0000313" key="2">
    <source>
        <dbReference type="EMBL" id="TNN36822.1"/>
    </source>
</evidence>
<dbReference type="AlphaFoldDB" id="A0A4Z2F924"/>
<name>A0A4Z2F924_9TELE</name>
<protein>
    <submittedName>
        <fullName evidence="2">Uncharacterized protein</fullName>
    </submittedName>
</protein>
<organism evidence="2 3">
    <name type="scientific">Liparis tanakae</name>
    <name type="common">Tanaka's snailfish</name>
    <dbReference type="NCBI Taxonomy" id="230148"/>
    <lineage>
        <taxon>Eukaryota</taxon>
        <taxon>Metazoa</taxon>
        <taxon>Chordata</taxon>
        <taxon>Craniata</taxon>
        <taxon>Vertebrata</taxon>
        <taxon>Euteleostomi</taxon>
        <taxon>Actinopterygii</taxon>
        <taxon>Neopterygii</taxon>
        <taxon>Teleostei</taxon>
        <taxon>Neoteleostei</taxon>
        <taxon>Acanthomorphata</taxon>
        <taxon>Eupercaria</taxon>
        <taxon>Perciformes</taxon>
        <taxon>Cottioidei</taxon>
        <taxon>Cottales</taxon>
        <taxon>Liparidae</taxon>
        <taxon>Liparis</taxon>
    </lineage>
</organism>